<protein>
    <submittedName>
        <fullName evidence="2">Glyoxalase-like domain-containing protein</fullName>
    </submittedName>
</protein>
<evidence type="ECO:0000259" key="1">
    <source>
        <dbReference type="Pfam" id="PF13468"/>
    </source>
</evidence>
<dbReference type="InterPro" id="IPR025870">
    <property type="entry name" value="Glyoxalase-like_dom"/>
</dbReference>
<proteinExistence type="predicted"/>
<sequence>MKTSHIVYKVDDLHRAVKEYKEKGFVVEYGKKKNPYNAIIYFSEGPYLELLASTGMPEIMKRILRMLGKSKLTDRLNDWDNHKGGPCGVALENYKTDLREEKGILEKYKQGYFEMLSRRNDTKGRKLRFTCLFPDEMQLPFLMTYFNIDPKPVNFIHPNGIRRIKNISFGTREELIPIIKELCDDPVLTLFIGRGIKDLEFEYAVREI</sequence>
<accession>A0ABY1C962</accession>
<keyword evidence="3" id="KW-1185">Reference proteome</keyword>
<dbReference type="Pfam" id="PF13468">
    <property type="entry name" value="Glyoxalase_3"/>
    <property type="match status" value="1"/>
</dbReference>
<dbReference type="Proteomes" id="UP000198970">
    <property type="component" value="Chromosome I"/>
</dbReference>
<name>A0ABY1C962_9FIRM</name>
<feature type="domain" description="Glyoxalase-like" evidence="1">
    <location>
        <begin position="5"/>
        <end position="173"/>
    </location>
</feature>
<dbReference type="Gene3D" id="3.10.180.10">
    <property type="entry name" value="2,3-Dihydroxybiphenyl 1,2-Dioxygenase, domain 1"/>
    <property type="match status" value="1"/>
</dbReference>
<gene>
    <name evidence="2" type="ORF">SAMN02745906_2170</name>
</gene>
<dbReference type="InterPro" id="IPR029068">
    <property type="entry name" value="Glyas_Bleomycin-R_OHBP_Dase"/>
</dbReference>
<evidence type="ECO:0000313" key="2">
    <source>
        <dbReference type="EMBL" id="SET81991.1"/>
    </source>
</evidence>
<evidence type="ECO:0000313" key="3">
    <source>
        <dbReference type="Proteomes" id="UP000198970"/>
    </source>
</evidence>
<dbReference type="EMBL" id="LT630003">
    <property type="protein sequence ID" value="SET81991.1"/>
    <property type="molecule type" value="Genomic_DNA"/>
</dbReference>
<reference evidence="2 3" key="1">
    <citation type="submission" date="2016-10" db="EMBL/GenBank/DDBJ databases">
        <authorList>
            <person name="Varghese N."/>
            <person name="Submissions S."/>
        </authorList>
    </citation>
    <scope>NUCLEOTIDE SEQUENCE [LARGE SCALE GENOMIC DNA]</scope>
    <source>
        <strain evidence="2 3">ATCC 19403</strain>
    </source>
</reference>
<organism evidence="2 3">
    <name type="scientific">Lacrimispora sphenoides JCM 1415</name>
    <dbReference type="NCBI Taxonomy" id="1297793"/>
    <lineage>
        <taxon>Bacteria</taxon>
        <taxon>Bacillati</taxon>
        <taxon>Bacillota</taxon>
        <taxon>Clostridia</taxon>
        <taxon>Lachnospirales</taxon>
        <taxon>Lachnospiraceae</taxon>
        <taxon>Lacrimispora</taxon>
    </lineage>
</organism>
<dbReference type="RefSeq" id="WP_054789883.1">
    <property type="nucleotide sequence ID" value="NZ_LT630003.1"/>
</dbReference>